<accession>S9UKT7</accession>
<proteinExistence type="predicted"/>
<evidence type="ECO:0000256" key="2">
    <source>
        <dbReference type="ARBA" id="ARBA00022723"/>
    </source>
</evidence>
<keyword evidence="4" id="KW-1133">Transmembrane helix</keyword>
<keyword evidence="3" id="KW-0460">Magnesium</keyword>
<dbReference type="GO" id="GO:0005886">
    <property type="term" value="C:plasma membrane"/>
    <property type="evidence" value="ECO:0007669"/>
    <property type="project" value="TreeGrafter"/>
</dbReference>
<dbReference type="InterPro" id="IPR032630">
    <property type="entry name" value="P_typ_ATPase_c"/>
</dbReference>
<sequence>MYGLFFAALQPLLIGIFDKDVEDEIAESLPALYPPLSRENMYFSAPYIAKWLLDGAVEGACFFFPLIYTVAAHEDVYSKEGWPGGVEEYGLIFFTMIALVADIRVTVTVAYYMVIFAVCMAVEIVVLPAGEFAYTELHNLAGSNWSVHIARKVYGDAKMYIFIFFSIGVFVVYTLATQLYVQMFAPWMNASVAMDAVRRSPFRRLHHIEKERLRREYMERRLMQQLDEVKAKEGAAPA</sequence>
<feature type="transmembrane region" description="Helical" evidence="4">
    <location>
        <begin position="159"/>
        <end position="181"/>
    </location>
</feature>
<evidence type="ECO:0000256" key="4">
    <source>
        <dbReference type="SAM" id="Phobius"/>
    </source>
</evidence>
<dbReference type="GO" id="GO:0140326">
    <property type="term" value="F:ATPase-coupled intramembrane lipid transporter activity"/>
    <property type="evidence" value="ECO:0007669"/>
    <property type="project" value="TreeGrafter"/>
</dbReference>
<gene>
    <name evidence="6" type="ORF">STCU_12160</name>
</gene>
<organism evidence="6 7">
    <name type="scientific">Strigomonas culicis</name>
    <dbReference type="NCBI Taxonomy" id="28005"/>
    <lineage>
        <taxon>Eukaryota</taxon>
        <taxon>Discoba</taxon>
        <taxon>Euglenozoa</taxon>
        <taxon>Kinetoplastea</taxon>
        <taxon>Metakinetoplastina</taxon>
        <taxon>Trypanosomatida</taxon>
        <taxon>Trypanosomatidae</taxon>
        <taxon>Strigomonadinae</taxon>
        <taxon>Strigomonas</taxon>
    </lineage>
</organism>
<dbReference type="PANTHER" id="PTHR24092:SF51">
    <property type="entry name" value="ATPASE, PUTATIVE-RELATED"/>
    <property type="match status" value="1"/>
</dbReference>
<name>S9UKT7_9TRYP</name>
<evidence type="ECO:0000256" key="1">
    <source>
        <dbReference type="ARBA" id="ARBA00004141"/>
    </source>
</evidence>
<dbReference type="GO" id="GO:0046872">
    <property type="term" value="F:metal ion binding"/>
    <property type="evidence" value="ECO:0007669"/>
    <property type="project" value="UniProtKB-KW"/>
</dbReference>
<dbReference type="EMBL" id="ATMH01012277">
    <property type="protein sequence ID" value="EPY15286.1"/>
    <property type="molecule type" value="Genomic_DNA"/>
</dbReference>
<evidence type="ECO:0000259" key="5">
    <source>
        <dbReference type="Pfam" id="PF16212"/>
    </source>
</evidence>
<feature type="transmembrane region" description="Helical" evidence="4">
    <location>
        <begin position="51"/>
        <end position="71"/>
    </location>
</feature>
<dbReference type="PANTHER" id="PTHR24092">
    <property type="entry name" value="PROBABLE PHOSPHOLIPID-TRANSPORTING ATPASE"/>
    <property type="match status" value="1"/>
</dbReference>
<feature type="domain" description="P-type ATPase C-terminal" evidence="5">
    <location>
        <begin position="1"/>
        <end position="186"/>
    </location>
</feature>
<keyword evidence="4" id="KW-0472">Membrane</keyword>
<evidence type="ECO:0000313" key="6">
    <source>
        <dbReference type="EMBL" id="EPY15286.1"/>
    </source>
</evidence>
<keyword evidence="4" id="KW-0812">Transmembrane</keyword>
<comment type="caution">
    <text evidence="6">The sequence shown here is derived from an EMBL/GenBank/DDBJ whole genome shotgun (WGS) entry which is preliminary data.</text>
</comment>
<evidence type="ECO:0000313" key="7">
    <source>
        <dbReference type="Proteomes" id="UP000015354"/>
    </source>
</evidence>
<keyword evidence="7" id="KW-1185">Reference proteome</keyword>
<dbReference type="AlphaFoldDB" id="S9UKT7"/>
<protein>
    <recommendedName>
        <fullName evidence="5">P-type ATPase C-terminal domain-containing protein</fullName>
    </recommendedName>
</protein>
<dbReference type="Proteomes" id="UP000015354">
    <property type="component" value="Unassembled WGS sequence"/>
</dbReference>
<keyword evidence="2" id="KW-0479">Metal-binding</keyword>
<comment type="subcellular location">
    <subcellularLocation>
        <location evidence="1">Membrane</location>
        <topology evidence="1">Multi-pass membrane protein</topology>
    </subcellularLocation>
</comment>
<dbReference type="GO" id="GO:0045332">
    <property type="term" value="P:phospholipid translocation"/>
    <property type="evidence" value="ECO:0007669"/>
    <property type="project" value="TreeGrafter"/>
</dbReference>
<reference evidence="6 7" key="1">
    <citation type="journal article" date="2013" name="PLoS ONE">
        <title>Predicting the Proteins of Angomonas deanei, Strigomonas culicis and Their Respective Endosymbionts Reveals New Aspects of the Trypanosomatidae Family.</title>
        <authorList>
            <person name="Motta M.C."/>
            <person name="Martins A.C."/>
            <person name="de Souza S.S."/>
            <person name="Catta-Preta C.M."/>
            <person name="Silva R."/>
            <person name="Klein C.C."/>
            <person name="de Almeida L.G."/>
            <person name="de Lima Cunha O."/>
            <person name="Ciapina L.P."/>
            <person name="Brocchi M."/>
            <person name="Colabardini A.C."/>
            <person name="de Araujo Lima B."/>
            <person name="Machado C.R."/>
            <person name="de Almeida Soares C.M."/>
            <person name="Probst C.M."/>
            <person name="de Menezes C.B."/>
            <person name="Thompson C.E."/>
            <person name="Bartholomeu D.C."/>
            <person name="Gradia D.F."/>
            <person name="Pavoni D.P."/>
            <person name="Grisard E.C."/>
            <person name="Fantinatti-Garboggini F."/>
            <person name="Marchini F.K."/>
            <person name="Rodrigues-Luiz G.F."/>
            <person name="Wagner G."/>
            <person name="Goldman G.H."/>
            <person name="Fietto J.L."/>
            <person name="Elias M.C."/>
            <person name="Goldman M.H."/>
            <person name="Sagot M.F."/>
            <person name="Pereira M."/>
            <person name="Stoco P.H."/>
            <person name="de Mendonca-Neto R.P."/>
            <person name="Teixeira S.M."/>
            <person name="Maciel T.E."/>
            <person name="de Oliveira Mendes T.A."/>
            <person name="Urmenyi T.P."/>
            <person name="de Souza W."/>
            <person name="Schenkman S."/>
            <person name="de Vasconcelos A.T."/>
        </authorList>
    </citation>
    <scope>NUCLEOTIDE SEQUENCE [LARGE SCALE GENOMIC DNA]</scope>
</reference>
<dbReference type="OrthoDB" id="377733at2759"/>
<dbReference type="Pfam" id="PF16212">
    <property type="entry name" value="PhoLip_ATPase_C"/>
    <property type="match status" value="1"/>
</dbReference>
<evidence type="ECO:0000256" key="3">
    <source>
        <dbReference type="ARBA" id="ARBA00022842"/>
    </source>
</evidence>